<dbReference type="InterPro" id="IPR011990">
    <property type="entry name" value="TPR-like_helical_dom_sf"/>
</dbReference>
<dbReference type="Pfam" id="PF14322">
    <property type="entry name" value="SusD-like_3"/>
    <property type="match status" value="1"/>
</dbReference>
<feature type="domain" description="RagB/SusD" evidence="6">
    <location>
        <begin position="258"/>
        <end position="581"/>
    </location>
</feature>
<evidence type="ECO:0000256" key="5">
    <source>
        <dbReference type="ARBA" id="ARBA00023237"/>
    </source>
</evidence>
<evidence type="ECO:0008006" key="10">
    <source>
        <dbReference type="Google" id="ProtNLM"/>
    </source>
</evidence>
<dbReference type="Gene3D" id="1.25.40.390">
    <property type="match status" value="1"/>
</dbReference>
<feature type="domain" description="SusD-like N-terminal" evidence="7">
    <location>
        <begin position="39"/>
        <end position="206"/>
    </location>
</feature>
<comment type="caution">
    <text evidence="8">The sequence shown here is derived from an EMBL/GenBank/DDBJ whole genome shotgun (WGS) entry which is preliminary data.</text>
</comment>
<gene>
    <name evidence="8" type="ORF">HMPREF1536_01815</name>
</gene>
<dbReference type="GO" id="GO:0009279">
    <property type="term" value="C:cell outer membrane"/>
    <property type="evidence" value="ECO:0007669"/>
    <property type="project" value="UniProtKB-SubCell"/>
</dbReference>
<sequence length="581" mass="67608">MKKYILLLSVVCMFSCNDLFDKTNLESMGSDIVWKDPLLVESYVNNLYAKYPSWSREENDFTDEARNGYRTHKAWNVVKGEWGLESNPMEYWAYSYIRKCNEILQNIDDVTMDEKLKDRMKGETLFFRATAYFKMVIRYGGVPLILEPQTFDSEDLYPKRASVDEIFDFVTKEYEKAAGFLSEFKTQDSNNFGRVTWGACKAMEARAFLFWASPLYNTSQNMSRWENASQLNKEVIDSGLYELKENARDLFLDYQSPENIFAVYYKMPERYNGVDAMCKPLGIANGDAAHWGPLQELVDAFPTINGLDIADDSTYDPTNPYANRDPRLNAFVVVNETQYCGRTQYSYFDLGTIDPSFPKEEADRYKSWEAKGEFQDAAGSAHNSLTSYLCRKVIKEDLPKDGYSYGWGSETPFIEIRLGEVYLNYAEALNEQGNINGACEQLKIIRQRAGILNPEVPAKNKASKEALRKFIQNERYIELCFEQKRYWDLRRWKIATNHLGGQKFSGMKIYLNLLNNSDIISSEQYKKASFTEQLDMLRKSWTYERYTVDEAPYVFDEKMYFMPIPRNDMETNPNLEQNNGW</sequence>
<evidence type="ECO:0000259" key="6">
    <source>
        <dbReference type="Pfam" id="PF07980"/>
    </source>
</evidence>
<dbReference type="STRING" id="1203610.HMPREF1536_01815"/>
<dbReference type="AlphaFoldDB" id="A0A0F5JJK8"/>
<proteinExistence type="inferred from homology"/>
<dbReference type="HOGENOM" id="CLU_015553_0_3_10"/>
<evidence type="ECO:0000313" key="9">
    <source>
        <dbReference type="Proteomes" id="UP000033035"/>
    </source>
</evidence>
<keyword evidence="3" id="KW-0732">Signal</keyword>
<dbReference type="Proteomes" id="UP000033035">
    <property type="component" value="Unassembled WGS sequence"/>
</dbReference>
<organism evidence="8 9">
    <name type="scientific">Parabacteroides gordonii MS-1 = DSM 23371</name>
    <dbReference type="NCBI Taxonomy" id="1203610"/>
    <lineage>
        <taxon>Bacteria</taxon>
        <taxon>Pseudomonadati</taxon>
        <taxon>Bacteroidota</taxon>
        <taxon>Bacteroidia</taxon>
        <taxon>Bacteroidales</taxon>
        <taxon>Tannerellaceae</taxon>
        <taxon>Parabacteroides</taxon>
    </lineage>
</organism>
<dbReference type="PATRIC" id="fig|1203610.3.peg.1865"/>
<evidence type="ECO:0000256" key="3">
    <source>
        <dbReference type="ARBA" id="ARBA00022729"/>
    </source>
</evidence>
<protein>
    <recommendedName>
        <fullName evidence="10">RagB/SusD domain-containing protein</fullName>
    </recommendedName>
</protein>
<evidence type="ECO:0000256" key="2">
    <source>
        <dbReference type="ARBA" id="ARBA00006275"/>
    </source>
</evidence>
<dbReference type="SUPFAM" id="SSF48452">
    <property type="entry name" value="TPR-like"/>
    <property type="match status" value="1"/>
</dbReference>
<keyword evidence="9" id="KW-1185">Reference proteome</keyword>
<evidence type="ECO:0000256" key="1">
    <source>
        <dbReference type="ARBA" id="ARBA00004442"/>
    </source>
</evidence>
<reference evidence="8 9" key="1">
    <citation type="submission" date="2013-04" db="EMBL/GenBank/DDBJ databases">
        <title>The Genome Sequence of Parabacteroides gordonii DSM 23371.</title>
        <authorList>
            <consortium name="The Broad Institute Genomics Platform"/>
            <person name="Earl A."/>
            <person name="Ward D."/>
            <person name="Feldgarden M."/>
            <person name="Gevers D."/>
            <person name="Martens E."/>
            <person name="Sakamoto M."/>
            <person name="Benno Y."/>
            <person name="Suzuki N."/>
            <person name="Matsunaga N."/>
            <person name="Koshihara K."/>
            <person name="Seki M."/>
            <person name="Komiya H."/>
            <person name="Walker B."/>
            <person name="Young S."/>
            <person name="Zeng Q."/>
            <person name="Gargeya S."/>
            <person name="Fitzgerald M."/>
            <person name="Haas B."/>
            <person name="Abouelleil A."/>
            <person name="Allen A.W."/>
            <person name="Alvarado L."/>
            <person name="Arachchi H.M."/>
            <person name="Berlin A.M."/>
            <person name="Chapman S.B."/>
            <person name="Gainer-Dewar J."/>
            <person name="Goldberg J."/>
            <person name="Griggs A."/>
            <person name="Gujja S."/>
            <person name="Hansen M."/>
            <person name="Howarth C."/>
            <person name="Imamovic A."/>
            <person name="Ireland A."/>
            <person name="Larimer J."/>
            <person name="McCowan C."/>
            <person name="Murphy C."/>
            <person name="Pearson M."/>
            <person name="Poon T.W."/>
            <person name="Priest M."/>
            <person name="Roberts A."/>
            <person name="Saif S."/>
            <person name="Shea T."/>
            <person name="Sisk P."/>
            <person name="Sykes S."/>
            <person name="Wortman J."/>
            <person name="Nusbaum C."/>
            <person name="Birren B."/>
        </authorList>
    </citation>
    <scope>NUCLEOTIDE SEQUENCE [LARGE SCALE GENOMIC DNA]</scope>
    <source>
        <strain evidence="8 9">MS-1</strain>
    </source>
</reference>
<evidence type="ECO:0000259" key="7">
    <source>
        <dbReference type="Pfam" id="PF14322"/>
    </source>
</evidence>
<evidence type="ECO:0000313" key="8">
    <source>
        <dbReference type="EMBL" id="KKB58006.1"/>
    </source>
</evidence>
<comment type="similarity">
    <text evidence="2">Belongs to the SusD family.</text>
</comment>
<keyword evidence="4" id="KW-0472">Membrane</keyword>
<comment type="subcellular location">
    <subcellularLocation>
        <location evidence="1">Cell outer membrane</location>
    </subcellularLocation>
</comment>
<dbReference type="InterPro" id="IPR012944">
    <property type="entry name" value="SusD_RagB_dom"/>
</dbReference>
<dbReference type="Pfam" id="PF07980">
    <property type="entry name" value="SusD_RagB"/>
    <property type="match status" value="1"/>
</dbReference>
<dbReference type="RefSeq" id="WP_081693428.1">
    <property type="nucleotide sequence ID" value="NZ_KE386765.1"/>
</dbReference>
<name>A0A0F5JJK8_9BACT</name>
<keyword evidence="5" id="KW-0998">Cell outer membrane</keyword>
<accession>A0A0F5JJK8</accession>
<dbReference type="EMBL" id="AQHW01000011">
    <property type="protein sequence ID" value="KKB58006.1"/>
    <property type="molecule type" value="Genomic_DNA"/>
</dbReference>
<dbReference type="InterPro" id="IPR033985">
    <property type="entry name" value="SusD-like_N"/>
</dbReference>
<evidence type="ECO:0000256" key="4">
    <source>
        <dbReference type="ARBA" id="ARBA00023136"/>
    </source>
</evidence>